<gene>
    <name evidence="1" type="ORF">E2C01_053359</name>
</gene>
<comment type="caution">
    <text evidence="1">The sequence shown here is derived from an EMBL/GenBank/DDBJ whole genome shotgun (WGS) entry which is preliminary data.</text>
</comment>
<name>A0A5B7GGD3_PORTR</name>
<reference evidence="1 2" key="1">
    <citation type="submission" date="2019-05" db="EMBL/GenBank/DDBJ databases">
        <title>Another draft genome of Portunus trituberculatus and its Hox gene families provides insights of decapod evolution.</title>
        <authorList>
            <person name="Jeong J.-H."/>
            <person name="Song I."/>
            <person name="Kim S."/>
            <person name="Choi T."/>
            <person name="Kim D."/>
            <person name="Ryu S."/>
            <person name="Kim W."/>
        </authorList>
    </citation>
    <scope>NUCLEOTIDE SEQUENCE [LARGE SCALE GENOMIC DNA]</scope>
    <source>
        <tissue evidence="1">Muscle</tissue>
    </source>
</reference>
<evidence type="ECO:0000313" key="1">
    <source>
        <dbReference type="EMBL" id="MPC59340.1"/>
    </source>
</evidence>
<keyword evidence="2" id="KW-1185">Reference proteome</keyword>
<evidence type="ECO:0000313" key="2">
    <source>
        <dbReference type="Proteomes" id="UP000324222"/>
    </source>
</evidence>
<accession>A0A5B7GGD3</accession>
<dbReference type="EMBL" id="VSRR010016480">
    <property type="protein sequence ID" value="MPC59340.1"/>
    <property type="molecule type" value="Genomic_DNA"/>
</dbReference>
<sequence>MISSAATKFMNEQFEGDHNGCLEGGASRSLLTPGRQATRLWSADGQCDVLWYRRKAEERGEEGEKVVKRRRKTEIRVGNEGRHEVEGRGGNGG</sequence>
<organism evidence="1 2">
    <name type="scientific">Portunus trituberculatus</name>
    <name type="common">Swimming crab</name>
    <name type="synonym">Neptunus trituberculatus</name>
    <dbReference type="NCBI Taxonomy" id="210409"/>
    <lineage>
        <taxon>Eukaryota</taxon>
        <taxon>Metazoa</taxon>
        <taxon>Ecdysozoa</taxon>
        <taxon>Arthropoda</taxon>
        <taxon>Crustacea</taxon>
        <taxon>Multicrustacea</taxon>
        <taxon>Malacostraca</taxon>
        <taxon>Eumalacostraca</taxon>
        <taxon>Eucarida</taxon>
        <taxon>Decapoda</taxon>
        <taxon>Pleocyemata</taxon>
        <taxon>Brachyura</taxon>
        <taxon>Eubrachyura</taxon>
        <taxon>Portunoidea</taxon>
        <taxon>Portunidae</taxon>
        <taxon>Portuninae</taxon>
        <taxon>Portunus</taxon>
    </lineage>
</organism>
<dbReference type="Proteomes" id="UP000324222">
    <property type="component" value="Unassembled WGS sequence"/>
</dbReference>
<dbReference type="AlphaFoldDB" id="A0A5B7GGD3"/>
<proteinExistence type="predicted"/>
<protein>
    <submittedName>
        <fullName evidence="1">Uncharacterized protein</fullName>
    </submittedName>
</protein>